<dbReference type="Proteomes" id="UP000265520">
    <property type="component" value="Unassembled WGS sequence"/>
</dbReference>
<evidence type="ECO:0000313" key="3">
    <source>
        <dbReference type="Proteomes" id="UP000265520"/>
    </source>
</evidence>
<dbReference type="EMBL" id="LXQA010510000">
    <property type="protein sequence ID" value="MCI56290.1"/>
    <property type="molecule type" value="Genomic_DNA"/>
</dbReference>
<reference evidence="2 3" key="1">
    <citation type="journal article" date="2018" name="Front. Plant Sci.">
        <title>Red Clover (Trifolium pratense) and Zigzag Clover (T. medium) - A Picture of Genomic Similarities and Differences.</title>
        <authorList>
            <person name="Dluhosova J."/>
            <person name="Istvanek J."/>
            <person name="Nedelnik J."/>
            <person name="Repkova J."/>
        </authorList>
    </citation>
    <scope>NUCLEOTIDE SEQUENCE [LARGE SCALE GENOMIC DNA]</scope>
    <source>
        <strain evidence="3">cv. 10/8</strain>
        <tissue evidence="2">Leaf</tissue>
    </source>
</reference>
<keyword evidence="1" id="KW-1133">Transmembrane helix</keyword>
<keyword evidence="1" id="KW-0812">Transmembrane</keyword>
<dbReference type="AlphaFoldDB" id="A0A392T804"/>
<organism evidence="2 3">
    <name type="scientific">Trifolium medium</name>
    <dbReference type="NCBI Taxonomy" id="97028"/>
    <lineage>
        <taxon>Eukaryota</taxon>
        <taxon>Viridiplantae</taxon>
        <taxon>Streptophyta</taxon>
        <taxon>Embryophyta</taxon>
        <taxon>Tracheophyta</taxon>
        <taxon>Spermatophyta</taxon>
        <taxon>Magnoliopsida</taxon>
        <taxon>eudicotyledons</taxon>
        <taxon>Gunneridae</taxon>
        <taxon>Pentapetalae</taxon>
        <taxon>rosids</taxon>
        <taxon>fabids</taxon>
        <taxon>Fabales</taxon>
        <taxon>Fabaceae</taxon>
        <taxon>Papilionoideae</taxon>
        <taxon>50 kb inversion clade</taxon>
        <taxon>NPAAA clade</taxon>
        <taxon>Hologalegina</taxon>
        <taxon>IRL clade</taxon>
        <taxon>Trifolieae</taxon>
        <taxon>Trifolium</taxon>
    </lineage>
</organism>
<feature type="transmembrane region" description="Helical" evidence="1">
    <location>
        <begin position="12"/>
        <end position="32"/>
    </location>
</feature>
<proteinExistence type="predicted"/>
<name>A0A392T804_9FABA</name>
<keyword evidence="3" id="KW-1185">Reference proteome</keyword>
<accession>A0A392T804</accession>
<evidence type="ECO:0000313" key="2">
    <source>
        <dbReference type="EMBL" id="MCI56290.1"/>
    </source>
</evidence>
<feature type="non-terminal residue" evidence="2">
    <location>
        <position position="1"/>
    </location>
</feature>
<sequence>CEVDPDATAAVLPAVVVAVVLLLLLPGLPVTLSLTSEKMYDQEVAQRCLSHQCHPQYGHARGGRER</sequence>
<keyword evidence="1" id="KW-0472">Membrane</keyword>
<comment type="caution">
    <text evidence="2">The sequence shown here is derived from an EMBL/GenBank/DDBJ whole genome shotgun (WGS) entry which is preliminary data.</text>
</comment>
<protein>
    <submittedName>
        <fullName evidence="2">Uncharacterized protein</fullName>
    </submittedName>
</protein>
<evidence type="ECO:0000256" key="1">
    <source>
        <dbReference type="SAM" id="Phobius"/>
    </source>
</evidence>